<keyword evidence="2" id="KW-1185">Reference proteome</keyword>
<organism evidence="1 2">
    <name type="scientific">Coniosporium uncinatum</name>
    <dbReference type="NCBI Taxonomy" id="93489"/>
    <lineage>
        <taxon>Eukaryota</taxon>
        <taxon>Fungi</taxon>
        <taxon>Dikarya</taxon>
        <taxon>Ascomycota</taxon>
        <taxon>Pezizomycotina</taxon>
        <taxon>Dothideomycetes</taxon>
        <taxon>Dothideomycetes incertae sedis</taxon>
        <taxon>Coniosporium</taxon>
    </lineage>
</organism>
<protein>
    <submittedName>
        <fullName evidence="1">Uncharacterized protein</fullName>
    </submittedName>
</protein>
<evidence type="ECO:0000313" key="2">
    <source>
        <dbReference type="Proteomes" id="UP001186974"/>
    </source>
</evidence>
<comment type="caution">
    <text evidence="1">The sequence shown here is derived from an EMBL/GenBank/DDBJ whole genome shotgun (WGS) entry which is preliminary data.</text>
</comment>
<reference evidence="1" key="1">
    <citation type="submission" date="2024-09" db="EMBL/GenBank/DDBJ databases">
        <title>Black Yeasts Isolated from many extreme environments.</title>
        <authorList>
            <person name="Coleine C."/>
            <person name="Stajich J.E."/>
            <person name="Selbmann L."/>
        </authorList>
    </citation>
    <scope>NUCLEOTIDE SEQUENCE</scope>
    <source>
        <strain evidence="1">CCFEE 5737</strain>
    </source>
</reference>
<dbReference type="EMBL" id="JAWDJW010011240">
    <property type="protein sequence ID" value="KAK3044943.1"/>
    <property type="molecule type" value="Genomic_DNA"/>
</dbReference>
<gene>
    <name evidence="1" type="ORF">LTS18_014984</name>
</gene>
<name>A0ACC3CUI4_9PEZI</name>
<accession>A0ACC3CUI4</accession>
<sequence>MRVIKERAYGLQPLLTLKGKLDMLQAQLELRQKMQSERQGLDTDEEEEGIIYVEGQDDEESDEQAVNTGTEKGERAPILSRLSKSKLKEQKRIQEEESSEGEDEMPTTVNGVNNHDESDEEDQSEEDLIDDEASETSNDDASEDGSSIDDFEELDEDGEDLDEEDEPRPQKRSDIQKRRVFGR</sequence>
<evidence type="ECO:0000313" key="1">
    <source>
        <dbReference type="EMBL" id="KAK3044943.1"/>
    </source>
</evidence>
<dbReference type="Proteomes" id="UP001186974">
    <property type="component" value="Unassembled WGS sequence"/>
</dbReference>
<proteinExistence type="predicted"/>